<comment type="caution">
    <text evidence="1">The sequence shown here is derived from an EMBL/GenBank/DDBJ whole genome shotgun (WGS) entry which is preliminary data.</text>
</comment>
<keyword evidence="2" id="KW-1185">Reference proteome</keyword>
<organism evidence="1 2">
    <name type="scientific">Mesosutterella multiformis</name>
    <dbReference type="NCBI Taxonomy" id="2259133"/>
    <lineage>
        <taxon>Bacteria</taxon>
        <taxon>Pseudomonadati</taxon>
        <taxon>Pseudomonadota</taxon>
        <taxon>Betaproteobacteria</taxon>
        <taxon>Burkholderiales</taxon>
        <taxon>Sutterellaceae</taxon>
        <taxon>Mesosutterella</taxon>
    </lineage>
</organism>
<dbReference type="AlphaFoldDB" id="A0A388SAV3"/>
<dbReference type="EMBL" id="BGZJ01000001">
    <property type="protein sequence ID" value="GBO92773.1"/>
    <property type="molecule type" value="Genomic_DNA"/>
</dbReference>
<evidence type="ECO:0000313" key="2">
    <source>
        <dbReference type="Proteomes" id="UP000266091"/>
    </source>
</evidence>
<accession>A0A388SAV3</accession>
<reference evidence="1 2" key="1">
    <citation type="journal article" date="2018" name="Int. J. Syst. Evol. Microbiol.">
        <title>Mesosutterella multiformis gen. nov., sp. nov., a member of the family Sutterellaceae and Sutterella megalosphaeroides sp. nov., isolated from human faeces.</title>
        <authorList>
            <person name="Sakamoto M."/>
            <person name="Ikeyama N."/>
            <person name="Kunihiro T."/>
            <person name="Iino T."/>
            <person name="Yuki M."/>
            <person name="Ohkuma M."/>
        </authorList>
    </citation>
    <scope>NUCLEOTIDE SEQUENCE [LARGE SCALE GENOMIC DNA]</scope>
    <source>
        <strain evidence="1 2">4NBBH2</strain>
    </source>
</reference>
<sequence>MIDLAKVVDRHLARRPVGENVRRTEWAETDIEDLLEFYRERFDVAVYDGELEEELANSDAMESLRRRFKVLKLIQI</sequence>
<evidence type="ECO:0000313" key="1">
    <source>
        <dbReference type="EMBL" id="GBO92773.1"/>
    </source>
</evidence>
<proteinExistence type="predicted"/>
<protein>
    <submittedName>
        <fullName evidence="1">Uncharacterized protein</fullName>
    </submittedName>
</protein>
<gene>
    <name evidence="1" type="ORF">MESMUL_01270</name>
</gene>
<dbReference type="Proteomes" id="UP000266091">
    <property type="component" value="Unassembled WGS sequence"/>
</dbReference>
<name>A0A388SAV3_9BURK</name>
<dbReference type="RefSeq" id="WP_116269300.1">
    <property type="nucleotide sequence ID" value="NZ_BGZJ01000001.1"/>
</dbReference>